<evidence type="ECO:0000313" key="7">
    <source>
        <dbReference type="Proteomes" id="UP001204144"/>
    </source>
</evidence>
<dbReference type="EMBL" id="RJUF01000135">
    <property type="protein sequence ID" value="MCP9764278.1"/>
    <property type="molecule type" value="Genomic_DNA"/>
</dbReference>
<proteinExistence type="predicted"/>
<dbReference type="SUPFAM" id="SSF82866">
    <property type="entry name" value="Multidrug efflux transporter AcrB transmembrane domain"/>
    <property type="match status" value="1"/>
</dbReference>
<keyword evidence="7" id="KW-1185">Reference proteome</keyword>
<organism evidence="2 7">
    <name type="scientific">Lacihabitans soyangensis</name>
    <dbReference type="NCBI Taxonomy" id="869394"/>
    <lineage>
        <taxon>Bacteria</taxon>
        <taxon>Pseudomonadati</taxon>
        <taxon>Bacteroidota</taxon>
        <taxon>Cytophagia</taxon>
        <taxon>Cytophagales</taxon>
        <taxon>Leadbetterellaceae</taxon>
        <taxon>Lacihabitans</taxon>
    </lineage>
</organism>
<feature type="transmembrane region" description="Helical" evidence="1">
    <location>
        <begin position="25"/>
        <end position="45"/>
    </location>
</feature>
<dbReference type="EMBL" id="RJUF01000150">
    <property type="protein sequence ID" value="MCP9764309.1"/>
    <property type="molecule type" value="Genomic_DNA"/>
</dbReference>
<sequence>MQEKQLNELTDEELLKKWKDTKTPYLFVMATIIVSVIFTFIRMFISDFEFSMLAVPFFVGIIAFTINNNYKAVEAEMKARNLKL</sequence>
<feature type="transmembrane region" description="Helical" evidence="1">
    <location>
        <begin position="51"/>
        <end position="70"/>
    </location>
</feature>
<dbReference type="EMBL" id="RJUF01000157">
    <property type="protein sequence ID" value="MCP9764316.1"/>
    <property type="molecule type" value="Genomic_DNA"/>
</dbReference>
<keyword evidence="1" id="KW-0812">Transmembrane</keyword>
<dbReference type="AlphaFoldDB" id="A0AAE3H3L7"/>
<dbReference type="RefSeq" id="WP_255037984.1">
    <property type="nucleotide sequence ID" value="NZ_RJUF01000135.1"/>
</dbReference>
<protein>
    <recommendedName>
        <fullName evidence="8">Redox-active disulfide protein 2</fullName>
    </recommendedName>
</protein>
<reference evidence="2 7" key="1">
    <citation type="submission" date="2018-11" db="EMBL/GenBank/DDBJ databases">
        <title>Novel bacteria species description.</title>
        <authorList>
            <person name="Han J.-H."/>
        </authorList>
    </citation>
    <scope>NUCLEOTIDE SEQUENCE [LARGE SCALE GENOMIC DNA]</scope>
    <source>
        <strain evidence="2 7">KCTC23259</strain>
    </source>
</reference>
<dbReference type="Proteomes" id="UP001204144">
    <property type="component" value="Unassembled WGS sequence"/>
</dbReference>
<accession>A0AAE3H3L7</accession>
<evidence type="ECO:0000313" key="6">
    <source>
        <dbReference type="EMBL" id="MCP9764318.1"/>
    </source>
</evidence>
<evidence type="ECO:0000313" key="3">
    <source>
        <dbReference type="EMBL" id="MCP9764309.1"/>
    </source>
</evidence>
<gene>
    <name evidence="2" type="ORF">EGI31_15135</name>
    <name evidence="3" type="ORF">EGI31_15290</name>
    <name evidence="4" type="ORF">EGI31_15300</name>
    <name evidence="5" type="ORF">EGI31_15325</name>
    <name evidence="6" type="ORF">EGI31_15335</name>
</gene>
<name>A0AAE3H3L7_9BACT</name>
<dbReference type="EMBL" id="RJUF01000158">
    <property type="protein sequence ID" value="MCP9764318.1"/>
    <property type="molecule type" value="Genomic_DNA"/>
</dbReference>
<comment type="caution">
    <text evidence="2">The sequence shown here is derived from an EMBL/GenBank/DDBJ whole genome shotgun (WGS) entry which is preliminary data.</text>
</comment>
<evidence type="ECO:0000256" key="1">
    <source>
        <dbReference type="SAM" id="Phobius"/>
    </source>
</evidence>
<evidence type="ECO:0000313" key="2">
    <source>
        <dbReference type="EMBL" id="MCP9764278.1"/>
    </source>
</evidence>
<keyword evidence="1" id="KW-0472">Membrane</keyword>
<evidence type="ECO:0008006" key="8">
    <source>
        <dbReference type="Google" id="ProtNLM"/>
    </source>
</evidence>
<dbReference type="EMBL" id="RJUF01000152">
    <property type="protein sequence ID" value="MCP9764311.1"/>
    <property type="molecule type" value="Genomic_DNA"/>
</dbReference>
<evidence type="ECO:0000313" key="5">
    <source>
        <dbReference type="EMBL" id="MCP9764316.1"/>
    </source>
</evidence>
<evidence type="ECO:0000313" key="4">
    <source>
        <dbReference type="EMBL" id="MCP9764311.1"/>
    </source>
</evidence>
<keyword evidence="1" id="KW-1133">Transmembrane helix</keyword>